<feature type="transmembrane region" description="Helical" evidence="6">
    <location>
        <begin position="227"/>
        <end position="249"/>
    </location>
</feature>
<dbReference type="InterPro" id="IPR046338">
    <property type="entry name" value="GAIN_dom_sf"/>
</dbReference>
<evidence type="ECO:0000256" key="6">
    <source>
        <dbReference type="SAM" id="Phobius"/>
    </source>
</evidence>
<dbReference type="Pfam" id="PF00002">
    <property type="entry name" value="7tm_2"/>
    <property type="match status" value="1"/>
</dbReference>
<feature type="transmembrane region" description="Helical" evidence="6">
    <location>
        <begin position="174"/>
        <end position="199"/>
    </location>
</feature>
<dbReference type="AlphaFoldDB" id="A0A401Q3H0"/>
<feature type="domain" description="GAIN-B" evidence="7">
    <location>
        <begin position="12"/>
        <end position="168"/>
    </location>
</feature>
<evidence type="ECO:0000256" key="4">
    <source>
        <dbReference type="ARBA" id="ARBA00023136"/>
    </source>
</evidence>
<reference evidence="9 10" key="1">
    <citation type="journal article" date="2018" name="Nat. Ecol. Evol.">
        <title>Shark genomes provide insights into elasmobranch evolution and the origin of vertebrates.</title>
        <authorList>
            <person name="Hara Y"/>
            <person name="Yamaguchi K"/>
            <person name="Onimaru K"/>
            <person name="Kadota M"/>
            <person name="Koyanagi M"/>
            <person name="Keeley SD"/>
            <person name="Tatsumi K"/>
            <person name="Tanaka K"/>
            <person name="Motone F"/>
            <person name="Kageyama Y"/>
            <person name="Nozu R"/>
            <person name="Adachi N"/>
            <person name="Nishimura O"/>
            <person name="Nakagawa R"/>
            <person name="Tanegashima C"/>
            <person name="Kiyatake I"/>
            <person name="Matsumoto R"/>
            <person name="Murakumo K"/>
            <person name="Nishida K"/>
            <person name="Terakita A"/>
            <person name="Kuratani S"/>
            <person name="Sato K"/>
            <person name="Hyodo S Kuraku.S."/>
        </authorList>
    </citation>
    <scope>NUCLEOTIDE SEQUENCE [LARGE SCALE GENOMIC DNA]</scope>
</reference>
<comment type="subcellular location">
    <subcellularLocation>
        <location evidence="1">Membrane</location>
        <topology evidence="1">Multi-pass membrane protein</topology>
    </subcellularLocation>
</comment>
<evidence type="ECO:0000256" key="3">
    <source>
        <dbReference type="ARBA" id="ARBA00022989"/>
    </source>
</evidence>
<evidence type="ECO:0000256" key="1">
    <source>
        <dbReference type="ARBA" id="ARBA00004141"/>
    </source>
</evidence>
<evidence type="ECO:0000256" key="5">
    <source>
        <dbReference type="ARBA" id="ARBA00023157"/>
    </source>
</evidence>
<feature type="transmembrane region" description="Helical" evidence="6">
    <location>
        <begin position="270"/>
        <end position="291"/>
    </location>
</feature>
<dbReference type="PROSITE" id="PS50221">
    <property type="entry name" value="GAIN_B"/>
    <property type="match status" value="1"/>
</dbReference>
<evidence type="ECO:0000259" key="7">
    <source>
        <dbReference type="PROSITE" id="PS50221"/>
    </source>
</evidence>
<dbReference type="EMBL" id="BFAA01009477">
    <property type="protein sequence ID" value="GCB79925.1"/>
    <property type="molecule type" value="Genomic_DNA"/>
</dbReference>
<keyword evidence="5" id="KW-1015">Disulfide bond</keyword>
<name>A0A401Q3H0_SCYTO</name>
<feature type="non-terminal residue" evidence="9">
    <location>
        <position position="1"/>
    </location>
</feature>
<evidence type="ECO:0000259" key="8">
    <source>
        <dbReference type="PROSITE" id="PS50261"/>
    </source>
</evidence>
<dbReference type="InterPro" id="IPR000832">
    <property type="entry name" value="GPCR_2_secretin-like"/>
</dbReference>
<feature type="domain" description="G-protein coupled receptors family 2 profile 2" evidence="8">
    <location>
        <begin position="215"/>
        <end position="321"/>
    </location>
</feature>
<dbReference type="Gene3D" id="2.60.220.50">
    <property type="match status" value="1"/>
</dbReference>
<dbReference type="SMART" id="SM00303">
    <property type="entry name" value="GPS"/>
    <property type="match status" value="1"/>
</dbReference>
<protein>
    <recommendedName>
        <fullName evidence="11">GPS domain-containing protein</fullName>
    </recommendedName>
</protein>
<sequence>TSHSAFQTFCSQMNSIANLINGQWQNQSGTPPLQVIISNASDLLGNDSLWENMEKEQRLLSASILLQSMKDLVIATGLNLPDQGKKNSSSKNIVSIGLVIVAVISNACSPQKSNKFWKRYCAHWNYAAGKSYWSLNGCHVSSSKNVYSRCQCDHLSGLALLISPDEQDNLHPGVIAIIATVVLCVSVVCLGISVMTFALCSSLKSALYATHMHLCWLNVNRGLVWSFLGPVYLIIAVNTVLFFTFLWILKREVAKRDTQVSKLNDTRMMTFKAIAQIFVLGCTWILGIGNVPGGNVVMFSIFTIINSLQGTFIFILLCVLNPKVCGVQ</sequence>
<evidence type="ECO:0000256" key="2">
    <source>
        <dbReference type="ARBA" id="ARBA00022692"/>
    </source>
</evidence>
<dbReference type="InterPro" id="IPR057244">
    <property type="entry name" value="GAIN_B"/>
</dbReference>
<dbReference type="OrthoDB" id="1100386at2759"/>
<dbReference type="Gene3D" id="1.20.1070.10">
    <property type="entry name" value="Rhodopsin 7-helix transmembrane proteins"/>
    <property type="match status" value="1"/>
</dbReference>
<evidence type="ECO:0000313" key="9">
    <source>
        <dbReference type="EMBL" id="GCB79925.1"/>
    </source>
</evidence>
<keyword evidence="3 6" id="KW-1133">Transmembrane helix</keyword>
<dbReference type="GO" id="GO:0007166">
    <property type="term" value="P:cell surface receptor signaling pathway"/>
    <property type="evidence" value="ECO:0007669"/>
    <property type="project" value="InterPro"/>
</dbReference>
<organism evidence="9 10">
    <name type="scientific">Scyliorhinus torazame</name>
    <name type="common">Cloudy catshark</name>
    <name type="synonym">Catulus torazame</name>
    <dbReference type="NCBI Taxonomy" id="75743"/>
    <lineage>
        <taxon>Eukaryota</taxon>
        <taxon>Metazoa</taxon>
        <taxon>Chordata</taxon>
        <taxon>Craniata</taxon>
        <taxon>Vertebrata</taxon>
        <taxon>Chondrichthyes</taxon>
        <taxon>Elasmobranchii</taxon>
        <taxon>Galeomorphii</taxon>
        <taxon>Galeoidea</taxon>
        <taxon>Carcharhiniformes</taxon>
        <taxon>Scyliorhinidae</taxon>
        <taxon>Scyliorhinus</taxon>
    </lineage>
</organism>
<accession>A0A401Q3H0</accession>
<gene>
    <name evidence="9" type="ORF">scyTo_0016065</name>
</gene>
<proteinExistence type="predicted"/>
<dbReference type="GO" id="GO:0004930">
    <property type="term" value="F:G protein-coupled receptor activity"/>
    <property type="evidence" value="ECO:0007669"/>
    <property type="project" value="InterPro"/>
</dbReference>
<dbReference type="Proteomes" id="UP000288216">
    <property type="component" value="Unassembled WGS sequence"/>
</dbReference>
<feature type="transmembrane region" description="Helical" evidence="6">
    <location>
        <begin position="297"/>
        <end position="320"/>
    </location>
</feature>
<dbReference type="GO" id="GO:0005886">
    <property type="term" value="C:plasma membrane"/>
    <property type="evidence" value="ECO:0007669"/>
    <property type="project" value="TreeGrafter"/>
</dbReference>
<dbReference type="InterPro" id="IPR000203">
    <property type="entry name" value="GPS"/>
</dbReference>
<dbReference type="PANTHER" id="PTHR12011">
    <property type="entry name" value="ADHESION G-PROTEIN COUPLED RECEPTOR"/>
    <property type="match status" value="1"/>
</dbReference>
<dbReference type="InterPro" id="IPR017981">
    <property type="entry name" value="GPCR_2-like_7TM"/>
</dbReference>
<evidence type="ECO:0000313" key="10">
    <source>
        <dbReference type="Proteomes" id="UP000288216"/>
    </source>
</evidence>
<keyword evidence="2 6" id="KW-0812">Transmembrane</keyword>
<dbReference type="Pfam" id="PF01825">
    <property type="entry name" value="GPS"/>
    <property type="match status" value="1"/>
</dbReference>
<dbReference type="PROSITE" id="PS50261">
    <property type="entry name" value="G_PROTEIN_RECEP_F2_4"/>
    <property type="match status" value="1"/>
</dbReference>
<evidence type="ECO:0008006" key="11">
    <source>
        <dbReference type="Google" id="ProtNLM"/>
    </source>
</evidence>
<keyword evidence="10" id="KW-1185">Reference proteome</keyword>
<comment type="caution">
    <text evidence="9">The sequence shown here is derived from an EMBL/GenBank/DDBJ whole genome shotgun (WGS) entry which is preliminary data.</text>
</comment>
<dbReference type="STRING" id="75743.A0A401Q3H0"/>
<keyword evidence="4 6" id="KW-0472">Membrane</keyword>
<dbReference type="PANTHER" id="PTHR12011:SF433">
    <property type="entry name" value="ADHESION G PROTEIN-COUPLED RECEPTOR E1-LIKE-RELATED"/>
    <property type="match status" value="1"/>
</dbReference>